<dbReference type="InterPro" id="IPR012312">
    <property type="entry name" value="Hemerythrin-like"/>
</dbReference>
<keyword evidence="6" id="KW-1133">Transmembrane helix</keyword>
<dbReference type="InterPro" id="IPR012827">
    <property type="entry name" value="Hemerythrin_metal-bd"/>
</dbReference>
<dbReference type="CDD" id="cd11386">
    <property type="entry name" value="MCP_signal"/>
    <property type="match status" value="1"/>
</dbReference>
<dbReference type="RefSeq" id="WP_169069187.1">
    <property type="nucleotide sequence ID" value="NZ_JAZKUC010000001.1"/>
</dbReference>
<dbReference type="InterPro" id="IPR035938">
    <property type="entry name" value="Hemerythrin-like_sf"/>
</dbReference>
<proteinExistence type="inferred from homology"/>
<dbReference type="NCBIfam" id="TIGR02481">
    <property type="entry name" value="hemeryth_dom"/>
    <property type="match status" value="1"/>
</dbReference>
<dbReference type="CDD" id="cd12107">
    <property type="entry name" value="Hemerythrin"/>
    <property type="match status" value="1"/>
</dbReference>
<dbReference type="SMART" id="SM01049">
    <property type="entry name" value="Cache_2"/>
    <property type="match status" value="1"/>
</dbReference>
<evidence type="ECO:0000256" key="6">
    <source>
        <dbReference type="ARBA" id="ARBA00022989"/>
    </source>
</evidence>
<evidence type="ECO:0000256" key="8">
    <source>
        <dbReference type="ARBA" id="ARBA00023136"/>
    </source>
</evidence>
<keyword evidence="4" id="KW-0812">Transmembrane</keyword>
<dbReference type="NCBIfam" id="NF033749">
    <property type="entry name" value="bact_hemeryth"/>
    <property type="match status" value="1"/>
</dbReference>
<dbReference type="PROSITE" id="PS50111">
    <property type="entry name" value="CHEMOTAXIS_TRANSDUC_2"/>
    <property type="match status" value="1"/>
</dbReference>
<dbReference type="InterPro" id="IPR004089">
    <property type="entry name" value="MCPsignal_dom"/>
</dbReference>
<dbReference type="InterPro" id="IPR033480">
    <property type="entry name" value="sCache_2"/>
</dbReference>
<feature type="domain" description="Methyl-accepting transducer" evidence="11">
    <location>
        <begin position="301"/>
        <end position="537"/>
    </location>
</feature>
<keyword evidence="9 10" id="KW-0807">Transducer</keyword>
<dbReference type="InterPro" id="IPR016131">
    <property type="entry name" value="Haemerythrin_Fe_BS"/>
</dbReference>
<evidence type="ECO:0000256" key="9">
    <source>
        <dbReference type="ARBA" id="ARBA00023224"/>
    </source>
</evidence>
<dbReference type="PROSITE" id="PS00550">
    <property type="entry name" value="HEMERYTHRINS"/>
    <property type="match status" value="1"/>
</dbReference>
<organism evidence="12 13">
    <name type="scientific">Candidatus Accumulibacter contiguus</name>
    <dbReference type="NCBI Taxonomy" id="2954381"/>
    <lineage>
        <taxon>Bacteria</taxon>
        <taxon>Pseudomonadati</taxon>
        <taxon>Pseudomonadota</taxon>
        <taxon>Betaproteobacteria</taxon>
        <taxon>Candidatus Accumulibacter</taxon>
    </lineage>
</organism>
<dbReference type="Gene3D" id="1.10.287.950">
    <property type="entry name" value="Methyl-accepting chemotaxis protein"/>
    <property type="match status" value="1"/>
</dbReference>
<dbReference type="Pfam" id="PF08269">
    <property type="entry name" value="dCache_2"/>
    <property type="match status" value="1"/>
</dbReference>
<keyword evidence="5" id="KW-0479">Metal-binding</keyword>
<evidence type="ECO:0000313" key="12">
    <source>
        <dbReference type="EMBL" id="NMQ04190.1"/>
    </source>
</evidence>
<evidence type="ECO:0000256" key="7">
    <source>
        <dbReference type="ARBA" id="ARBA00023004"/>
    </source>
</evidence>
<comment type="similarity">
    <text evidence="2">Belongs to the hemerythrin family.</text>
</comment>
<evidence type="ECO:0000256" key="4">
    <source>
        <dbReference type="ARBA" id="ARBA00022692"/>
    </source>
</evidence>
<dbReference type="InterPro" id="IPR004010">
    <property type="entry name" value="Double_Cache_2"/>
</dbReference>
<evidence type="ECO:0000259" key="11">
    <source>
        <dbReference type="PROSITE" id="PS50111"/>
    </source>
</evidence>
<keyword evidence="8" id="KW-0472">Membrane</keyword>
<evidence type="ECO:0000256" key="3">
    <source>
        <dbReference type="ARBA" id="ARBA00022475"/>
    </source>
</evidence>
<evidence type="ECO:0000256" key="5">
    <source>
        <dbReference type="ARBA" id="ARBA00022723"/>
    </source>
</evidence>
<dbReference type="SUPFAM" id="SSF47188">
    <property type="entry name" value="Hemerythrin-like"/>
    <property type="match status" value="1"/>
</dbReference>
<dbReference type="Gene3D" id="3.30.450.20">
    <property type="entry name" value="PAS domain"/>
    <property type="match status" value="1"/>
</dbReference>
<dbReference type="EMBL" id="SPMX01000006">
    <property type="protein sequence ID" value="NMQ04190.1"/>
    <property type="molecule type" value="Genomic_DNA"/>
</dbReference>
<accession>A0ABX1T3G7</accession>
<dbReference type="Gene3D" id="1.20.120.50">
    <property type="entry name" value="Hemerythrin-like"/>
    <property type="match status" value="1"/>
</dbReference>
<evidence type="ECO:0000256" key="2">
    <source>
        <dbReference type="ARBA" id="ARBA00010587"/>
    </source>
</evidence>
<dbReference type="PANTHER" id="PTHR32089:SF112">
    <property type="entry name" value="LYSOZYME-LIKE PROTEIN-RELATED"/>
    <property type="match status" value="1"/>
</dbReference>
<keyword evidence="7" id="KW-0408">Iron</keyword>
<protein>
    <submittedName>
        <fullName evidence="12">Bacteriohemerythrin</fullName>
    </submittedName>
</protein>
<reference evidence="12" key="1">
    <citation type="submission" date="2019-03" db="EMBL/GenBank/DDBJ databases">
        <title>Metabolic reconstructions from genomes of highly enriched 'Candidatus Accumulibacter' and 'Candidatus Competibacter' bioreactor populations.</title>
        <authorList>
            <person name="Annavajhala M.K."/>
            <person name="Welles L."/>
            <person name="Abbas B."/>
            <person name="Sorokin D."/>
            <person name="Park H."/>
            <person name="Van Loosdrecht M."/>
            <person name="Chandran K."/>
        </authorList>
    </citation>
    <scope>NUCLEOTIDE SEQUENCE</scope>
    <source>
        <strain evidence="12">SBR_L</strain>
    </source>
</reference>
<gene>
    <name evidence="12" type="ORF">E4Q08_02385</name>
</gene>
<keyword evidence="3" id="KW-1003">Cell membrane</keyword>
<dbReference type="PANTHER" id="PTHR32089">
    <property type="entry name" value="METHYL-ACCEPTING CHEMOTAXIS PROTEIN MCPB"/>
    <property type="match status" value="1"/>
</dbReference>
<dbReference type="Pfam" id="PF00015">
    <property type="entry name" value="MCPsignal"/>
    <property type="match status" value="1"/>
</dbReference>
<dbReference type="SMART" id="SM00283">
    <property type="entry name" value="MA"/>
    <property type="match status" value="1"/>
</dbReference>
<dbReference type="Proteomes" id="UP000886469">
    <property type="component" value="Unassembled WGS sequence"/>
</dbReference>
<comment type="caution">
    <text evidence="12">The sequence shown here is derived from an EMBL/GenBank/DDBJ whole genome shotgun (WGS) entry which is preliminary data.</text>
</comment>
<dbReference type="Pfam" id="PF01814">
    <property type="entry name" value="Hemerythrin"/>
    <property type="match status" value="1"/>
</dbReference>
<name>A0ABX1T3G7_9PROT</name>
<keyword evidence="13" id="KW-1185">Reference proteome</keyword>
<evidence type="ECO:0000256" key="1">
    <source>
        <dbReference type="ARBA" id="ARBA00004651"/>
    </source>
</evidence>
<dbReference type="SUPFAM" id="SSF58104">
    <property type="entry name" value="Methyl-accepting chemotaxis protein (MCP) signaling domain"/>
    <property type="match status" value="1"/>
</dbReference>
<sequence length="725" mass="79162">MDMIAALLRRLSLMNRLTVTAVLALLAMLLIVWESVWSMHHLLYEDRQVKTRHLVEVAISVLDHYHDLQKAGTLSEDEARQQAIAAVKRMRYEKTEYFWINDLGKPVPKMVMHSTVPALDGKVLDESRFNKAISLQAGLSGDKIKADGKNLFVSFNEVVDKAGEGYVEYLWPKPLAGGGVSSELFTKLSYVKKFEPWGWVVGSGIYIDDVDRIFLEEAKHSVLLAIAATCILLLSSWLVRKSIVSEFGGEPRLALGVSSRIASGDLTQEVPLQRDDRDSLMFVLAHMQSSLKEMLRAIFINANKVQASIERLSAESNAINLATQVQAAAVKHSRLAITDVSASVDVVNGLVHATEDGANEVARRAHDGANVAAKVAVEMQAIADTVAVSSEQVSRLVASTSEIGNMARVIREIADQTNLLALNAAIEAARAGEQGRGFAVVADEVRKLAERTSKATSEIGSILQGIRTDTESAVEGMQAAAPVIASGVTQANSAADTLYAIEEQAQDTLQKMKALSQATREQTQRIEDIVSNVDEVMTASGQTENVIKQSLQSAADLEQASSEMFSMVQRFNIGELDGNGRQPAARAQAAVKPLMAWSSALAVGHAEIDRQHQVLIEIANRLNHAMLTGAGRVACGSILDELVNYTVNHFGFEEKLMEKHSYPDRAAHLAAHRKLIAEVSKFKRQYEDGGAISVELMGFIRDWLVNHILKVDRALVRDLSSRGLS</sequence>
<comment type="subcellular location">
    <subcellularLocation>
        <location evidence="1">Cell membrane</location>
        <topology evidence="1">Multi-pass membrane protein</topology>
    </subcellularLocation>
</comment>
<evidence type="ECO:0000256" key="10">
    <source>
        <dbReference type="PROSITE-ProRule" id="PRU00284"/>
    </source>
</evidence>
<evidence type="ECO:0000313" key="13">
    <source>
        <dbReference type="Proteomes" id="UP000886469"/>
    </source>
</evidence>